<evidence type="ECO:0000313" key="2">
    <source>
        <dbReference type="EMBL" id="NDY91395.1"/>
    </source>
</evidence>
<feature type="coiled-coil region" evidence="1">
    <location>
        <begin position="18"/>
        <end position="59"/>
    </location>
</feature>
<proteinExistence type="predicted"/>
<protein>
    <submittedName>
        <fullName evidence="2">DUF904 domain-containing protein</fullName>
    </submittedName>
</protein>
<dbReference type="EMBL" id="JAAGOH010000009">
    <property type="protein sequence ID" value="NDY91395.1"/>
    <property type="molecule type" value="Genomic_DNA"/>
</dbReference>
<keyword evidence="1" id="KW-0175">Coiled coil</keyword>
<reference evidence="2 3" key="1">
    <citation type="submission" date="2020-02" db="EMBL/GenBank/DDBJ databases">
        <title>Ideonella bacterium strain TBM-1.</title>
        <authorList>
            <person name="Chen W.-M."/>
        </authorList>
    </citation>
    <scope>NUCLEOTIDE SEQUENCE [LARGE SCALE GENOMIC DNA]</scope>
    <source>
        <strain evidence="2 3">TBM-1</strain>
    </source>
</reference>
<dbReference type="RefSeq" id="WP_163457346.1">
    <property type="nucleotide sequence ID" value="NZ_JAAGOH010000009.1"/>
</dbReference>
<comment type="caution">
    <text evidence="2">The sequence shown here is derived from an EMBL/GenBank/DDBJ whole genome shotgun (WGS) entry which is preliminary data.</text>
</comment>
<dbReference type="AlphaFoldDB" id="A0A7C9PGL9"/>
<evidence type="ECO:0000313" key="3">
    <source>
        <dbReference type="Proteomes" id="UP000484255"/>
    </source>
</evidence>
<dbReference type="Proteomes" id="UP000484255">
    <property type="component" value="Unassembled WGS sequence"/>
</dbReference>
<organism evidence="2 3">
    <name type="scientific">Ideonella livida</name>
    <dbReference type="NCBI Taxonomy" id="2707176"/>
    <lineage>
        <taxon>Bacteria</taxon>
        <taxon>Pseudomonadati</taxon>
        <taxon>Pseudomonadota</taxon>
        <taxon>Betaproteobacteria</taxon>
        <taxon>Burkholderiales</taxon>
        <taxon>Sphaerotilaceae</taxon>
        <taxon>Ideonella</taxon>
    </lineage>
</organism>
<name>A0A7C9PGL9_9BURK</name>
<gene>
    <name evidence="2" type="ORF">G3A44_09350</name>
</gene>
<sequence>MTRLPELADRIDRLVLSHEELQRAHALLAAQLEAVTAERDSLKSRLSAARARVDALLDRLPADAAPQGPTE</sequence>
<keyword evidence="3" id="KW-1185">Reference proteome</keyword>
<evidence type="ECO:0000256" key="1">
    <source>
        <dbReference type="SAM" id="Coils"/>
    </source>
</evidence>
<accession>A0A7C9PGL9</accession>